<keyword evidence="1" id="KW-1133">Transmembrane helix</keyword>
<keyword evidence="3" id="KW-0378">Hydrolase</keyword>
<keyword evidence="1" id="KW-0812">Transmembrane</keyword>
<reference evidence="3 4" key="1">
    <citation type="submission" date="2019-02" db="EMBL/GenBank/DDBJ databases">
        <title>Dyella amyloliquefaciens sp. nov., isolated from forest soil.</title>
        <authorList>
            <person name="Gao Z.-H."/>
            <person name="Qiu L.-H."/>
        </authorList>
    </citation>
    <scope>NUCLEOTIDE SEQUENCE [LARGE SCALE GENOMIC DNA]</scope>
    <source>
        <strain evidence="3 4">KACC 12747</strain>
    </source>
</reference>
<dbReference type="InterPro" id="IPR003675">
    <property type="entry name" value="Rce1/LyrA-like_dom"/>
</dbReference>
<feature type="transmembrane region" description="Helical" evidence="1">
    <location>
        <begin position="555"/>
        <end position="577"/>
    </location>
</feature>
<feature type="transmembrane region" description="Helical" evidence="1">
    <location>
        <begin position="641"/>
        <end position="662"/>
    </location>
</feature>
<dbReference type="RefSeq" id="WP_131151240.1">
    <property type="nucleotide sequence ID" value="NZ_SJTG01000001.1"/>
</dbReference>
<feature type="transmembrane region" description="Helical" evidence="1">
    <location>
        <begin position="390"/>
        <end position="415"/>
    </location>
</feature>
<dbReference type="InterPro" id="IPR052710">
    <property type="entry name" value="CAAX_protease"/>
</dbReference>
<dbReference type="GO" id="GO:0006508">
    <property type="term" value="P:proteolysis"/>
    <property type="evidence" value="ECO:0007669"/>
    <property type="project" value="UniProtKB-KW"/>
</dbReference>
<evidence type="ECO:0000313" key="4">
    <source>
        <dbReference type="Proteomes" id="UP000291822"/>
    </source>
</evidence>
<name>A0A4R0Z152_9GAMM</name>
<feature type="domain" description="CAAX prenyl protease 2/Lysostaphin resistance protein A-like" evidence="2">
    <location>
        <begin position="569"/>
        <end position="653"/>
    </location>
</feature>
<keyword evidence="3" id="KW-0482">Metalloprotease</keyword>
<keyword evidence="1" id="KW-0472">Membrane</keyword>
<accession>A0A4R0Z152</accession>
<evidence type="ECO:0000259" key="2">
    <source>
        <dbReference type="Pfam" id="PF02517"/>
    </source>
</evidence>
<dbReference type="Pfam" id="PF02517">
    <property type="entry name" value="Rce1-like"/>
    <property type="match status" value="1"/>
</dbReference>
<sequence>MTVAVRLGYAGTSHPRVPGGTGWWQGNIMSFDCASAAPRVLGGTMTARMRGILVMGIALAMGWSSAPCIAQTSAPAQSRASISIEDLRDPGRAAEWVSDAQQSSYKRVLAAYAGETSAHPADATLALAQCRFIRPYAFSEEIAWSDDALADLDACREAIGARFKQDAEVILYVFESVWGEEAIKAIRAVQPASEQWTKAQQSRLHAQLSNAYSTTKQKTLAGQEAVISARLDANSSVFNDGLRYLCDTQRRKEAETLLASSPLPDESWRLSARLHFASDNLSPAAALAELERAKGRKGISDTWLAAHVYERAGKYAEAAETLARIDTKSDYQGPDQYKLRADIAAGIGDHLAEATAVKEWLAKSGITAPVLFAYGSLLAHAPSQGFSLPLLPLALTLLLTALMLVVAPAFLAFPAHYRGTVRMRRHLPLDPPFARIGLRHMWLGLATLLLTSGLVPVLGAGNAVQAIGAGHVPTSTEASSFAMVELMTLALGALLVLPVILKLSFREWIGSRQFKFAAVVIVAFMVIKLLAYGLLAHSGAGHQAIKPNQHDQLVSTMAAGAVSMGGASLALILVAVLAPIYEELIFRGLILGGLARHLSFGWSNAWQALIFATIHFDLRNFVFYLAFGLVAGWLVRRTRGLAASMLLHVINNGIATLALLSASSAG</sequence>
<evidence type="ECO:0000313" key="3">
    <source>
        <dbReference type="EMBL" id="TCI11980.1"/>
    </source>
</evidence>
<feature type="transmembrane region" description="Helical" evidence="1">
    <location>
        <begin position="608"/>
        <end position="634"/>
    </location>
</feature>
<feature type="transmembrane region" description="Helical" evidence="1">
    <location>
        <begin position="442"/>
        <end position="461"/>
    </location>
</feature>
<organism evidence="3 4">
    <name type="scientific">Dyella soli</name>
    <dbReference type="NCBI Taxonomy" id="522319"/>
    <lineage>
        <taxon>Bacteria</taxon>
        <taxon>Pseudomonadati</taxon>
        <taxon>Pseudomonadota</taxon>
        <taxon>Gammaproteobacteria</taxon>
        <taxon>Lysobacterales</taxon>
        <taxon>Rhodanobacteraceae</taxon>
        <taxon>Dyella</taxon>
    </lineage>
</organism>
<evidence type="ECO:0000256" key="1">
    <source>
        <dbReference type="SAM" id="Phobius"/>
    </source>
</evidence>
<dbReference type="AlphaFoldDB" id="A0A4R0Z152"/>
<dbReference type="PANTHER" id="PTHR36435:SF1">
    <property type="entry name" value="CAAX AMINO TERMINAL PROTEASE FAMILY PROTEIN"/>
    <property type="match status" value="1"/>
</dbReference>
<dbReference type="PANTHER" id="PTHR36435">
    <property type="entry name" value="SLR1288 PROTEIN"/>
    <property type="match status" value="1"/>
</dbReference>
<dbReference type="Proteomes" id="UP000291822">
    <property type="component" value="Unassembled WGS sequence"/>
</dbReference>
<dbReference type="GO" id="GO:0080120">
    <property type="term" value="P:CAAX-box protein maturation"/>
    <property type="evidence" value="ECO:0007669"/>
    <property type="project" value="UniProtKB-ARBA"/>
</dbReference>
<proteinExistence type="predicted"/>
<feature type="transmembrane region" description="Helical" evidence="1">
    <location>
        <begin position="516"/>
        <end position="535"/>
    </location>
</feature>
<comment type="caution">
    <text evidence="3">The sequence shown here is derived from an EMBL/GenBank/DDBJ whole genome shotgun (WGS) entry which is preliminary data.</text>
</comment>
<dbReference type="GO" id="GO:0008237">
    <property type="term" value="F:metallopeptidase activity"/>
    <property type="evidence" value="ECO:0007669"/>
    <property type="project" value="UniProtKB-KW"/>
</dbReference>
<gene>
    <name evidence="3" type="ORF">EZM97_01010</name>
</gene>
<protein>
    <submittedName>
        <fullName evidence="3">CPBP family intramembrane metalloprotease</fullName>
    </submittedName>
</protein>
<keyword evidence="4" id="KW-1185">Reference proteome</keyword>
<dbReference type="EMBL" id="SJTG01000001">
    <property type="protein sequence ID" value="TCI11980.1"/>
    <property type="molecule type" value="Genomic_DNA"/>
</dbReference>
<feature type="transmembrane region" description="Helical" evidence="1">
    <location>
        <begin position="481"/>
        <end position="504"/>
    </location>
</feature>
<feature type="transmembrane region" description="Helical" evidence="1">
    <location>
        <begin position="584"/>
        <end position="602"/>
    </location>
</feature>
<dbReference type="GO" id="GO:0004175">
    <property type="term" value="F:endopeptidase activity"/>
    <property type="evidence" value="ECO:0007669"/>
    <property type="project" value="UniProtKB-ARBA"/>
</dbReference>
<keyword evidence="3" id="KW-0645">Protease</keyword>